<evidence type="ECO:0000313" key="2">
    <source>
        <dbReference type="Proteomes" id="UP001642540"/>
    </source>
</evidence>
<reference evidence="1 2" key="1">
    <citation type="submission" date="2024-08" db="EMBL/GenBank/DDBJ databases">
        <authorList>
            <person name="Cucini C."/>
            <person name="Frati F."/>
        </authorList>
    </citation>
    <scope>NUCLEOTIDE SEQUENCE [LARGE SCALE GENOMIC DNA]</scope>
</reference>
<gene>
    <name evidence="1" type="ORF">ODALV1_LOCUS18865</name>
</gene>
<accession>A0ABP1R5S0</accession>
<evidence type="ECO:0000313" key="1">
    <source>
        <dbReference type="EMBL" id="CAL8120129.1"/>
    </source>
</evidence>
<organism evidence="1 2">
    <name type="scientific">Orchesella dallaii</name>
    <dbReference type="NCBI Taxonomy" id="48710"/>
    <lineage>
        <taxon>Eukaryota</taxon>
        <taxon>Metazoa</taxon>
        <taxon>Ecdysozoa</taxon>
        <taxon>Arthropoda</taxon>
        <taxon>Hexapoda</taxon>
        <taxon>Collembola</taxon>
        <taxon>Entomobryomorpha</taxon>
        <taxon>Entomobryoidea</taxon>
        <taxon>Orchesellidae</taxon>
        <taxon>Orchesellinae</taxon>
        <taxon>Orchesella</taxon>
    </lineage>
</organism>
<name>A0ABP1R5S0_9HEXA</name>
<comment type="caution">
    <text evidence="1">The sequence shown here is derived from an EMBL/GenBank/DDBJ whole genome shotgun (WGS) entry which is preliminary data.</text>
</comment>
<sequence length="87" mass="9667">MAPIIVMSIMYLIPGTGGCCRIQVQGLPQALRTDEREMRVMDDIMNHAESLMGDDVPDILGIDWLEEDEELLATNAVQMACVSILPY</sequence>
<proteinExistence type="predicted"/>
<protein>
    <submittedName>
        <fullName evidence="1">Uncharacterized protein</fullName>
    </submittedName>
</protein>
<dbReference type="Proteomes" id="UP001642540">
    <property type="component" value="Unassembled WGS sequence"/>
</dbReference>
<dbReference type="EMBL" id="CAXLJM020000062">
    <property type="protein sequence ID" value="CAL8120129.1"/>
    <property type="molecule type" value="Genomic_DNA"/>
</dbReference>
<keyword evidence="2" id="KW-1185">Reference proteome</keyword>